<proteinExistence type="inferred from homology"/>
<dbReference type="InterPro" id="IPR051466">
    <property type="entry name" value="D-amino_acid_metab_enzyme"/>
</dbReference>
<evidence type="ECO:0000256" key="2">
    <source>
        <dbReference type="ARBA" id="ARBA00023239"/>
    </source>
</evidence>
<sequence>MSWQEIETPGVIVDLTIVEANLKRMQDYCDAHGIRLRPHIKTHKINALAQMQLDLGAAGITCQKLTEAEAMLGSGASDILISYPMIGPQKAARLGALAGKARFTVAADSPMAIETAAAAAAIAGAEIGILVEFDSGMGRTGVVAPEAALALMQQVLATPGLRLAGLMTYPASAQTVTFMAALKPLLRAQGLDVPPLSVGGSPKAYQTHSLGGVDELRVGTYIYNDRNMIAAGAASVDDCALHVIATVISTPKPGHFIIDAGTKTLTSDLSGAAHPGYGYLRDYPDAVIERLTEEHGIVRIDPALPAPKIGEKIRIIPNHVCPVSNLHDTITVVRGDGVQDIWQVSARGATR</sequence>
<reference evidence="4 5" key="1">
    <citation type="journal article" date="2011" name="J. Bacteriol.">
        <title>Complete genome sequence of the industrial strain Ketogulonicigenium vulgare WSH-001.</title>
        <authorList>
            <person name="Liu L."/>
            <person name="Li Y."/>
            <person name="Zhang J."/>
            <person name="Zhou Z."/>
            <person name="Liu J."/>
            <person name="Li X."/>
            <person name="Zhou J."/>
            <person name="Du G."/>
            <person name="Wang L."/>
            <person name="Chen J."/>
        </authorList>
    </citation>
    <scope>NUCLEOTIDE SEQUENCE [LARGE SCALE GENOMIC DNA]</scope>
    <source>
        <strain evidence="4 5">WSH-001</strain>
    </source>
</reference>
<dbReference type="GO" id="GO:0036088">
    <property type="term" value="P:D-serine catabolic process"/>
    <property type="evidence" value="ECO:0007669"/>
    <property type="project" value="TreeGrafter"/>
</dbReference>
<dbReference type="KEGG" id="kvl:KVU_0553"/>
<dbReference type="eggNOG" id="COG3616">
    <property type="taxonomic scope" value="Bacteria"/>
</dbReference>
<dbReference type="HOGENOM" id="CLU_031639_2_1_5"/>
<protein>
    <submittedName>
        <fullName evidence="4">Alanine racemase domain protein</fullName>
    </submittedName>
</protein>
<evidence type="ECO:0000313" key="5">
    <source>
        <dbReference type="Proteomes" id="UP000000692"/>
    </source>
</evidence>
<dbReference type="PATRIC" id="fig|759362.5.peg.578"/>
<feature type="domain" description="D-serine dehydratase-like" evidence="3">
    <location>
        <begin position="240"/>
        <end position="334"/>
    </location>
</feature>
<dbReference type="SMART" id="SM01119">
    <property type="entry name" value="D-ser_dehydrat"/>
    <property type="match status" value="1"/>
</dbReference>
<dbReference type="EMBL" id="CP002018">
    <property type="protein sequence ID" value="AEM40392.1"/>
    <property type="molecule type" value="Genomic_DNA"/>
</dbReference>
<dbReference type="InterPro" id="IPR026956">
    <property type="entry name" value="D-ser_dehydrat-like_dom"/>
</dbReference>
<evidence type="ECO:0000259" key="3">
    <source>
        <dbReference type="SMART" id="SM01119"/>
    </source>
</evidence>
<dbReference type="Pfam" id="PF14031">
    <property type="entry name" value="D-ser_dehydrat"/>
    <property type="match status" value="1"/>
</dbReference>
<accession>F9Y3M8</accession>
<evidence type="ECO:0000313" key="4">
    <source>
        <dbReference type="EMBL" id="AEM40392.1"/>
    </source>
</evidence>
<dbReference type="InterPro" id="IPR042208">
    <property type="entry name" value="D-ser_dehydrat-like_sf"/>
</dbReference>
<gene>
    <name evidence="4" type="ordered locus">KVU_0553</name>
</gene>
<organism evidence="4 5">
    <name type="scientific">Ketogulonicigenium vulgare (strain WSH-001)</name>
    <dbReference type="NCBI Taxonomy" id="759362"/>
    <lineage>
        <taxon>Bacteria</taxon>
        <taxon>Pseudomonadati</taxon>
        <taxon>Pseudomonadota</taxon>
        <taxon>Alphaproteobacteria</taxon>
        <taxon>Rhodobacterales</taxon>
        <taxon>Roseobacteraceae</taxon>
        <taxon>Ketogulonicigenium</taxon>
    </lineage>
</organism>
<comment type="similarity">
    <text evidence="1">Belongs to the DSD1 family.</text>
</comment>
<dbReference type="InterPro" id="IPR001608">
    <property type="entry name" value="Ala_racemase_N"/>
</dbReference>
<dbReference type="Proteomes" id="UP000000692">
    <property type="component" value="Chromosome"/>
</dbReference>
<name>F9Y3M8_KETVW</name>
<dbReference type="GO" id="GO:0008721">
    <property type="term" value="F:D-serine ammonia-lyase activity"/>
    <property type="evidence" value="ECO:0007669"/>
    <property type="project" value="TreeGrafter"/>
</dbReference>
<dbReference type="OrthoDB" id="9772497at2"/>
<dbReference type="InterPro" id="IPR029066">
    <property type="entry name" value="PLP-binding_barrel"/>
</dbReference>
<keyword evidence="5" id="KW-1185">Reference proteome</keyword>
<keyword evidence="2" id="KW-0456">Lyase</keyword>
<dbReference type="RefSeq" id="WP_014537580.1">
    <property type="nucleotide sequence ID" value="NC_017384.1"/>
</dbReference>
<dbReference type="Pfam" id="PF01168">
    <property type="entry name" value="Ala_racemase_N"/>
    <property type="match status" value="1"/>
</dbReference>
<dbReference type="Gene3D" id="3.20.20.10">
    <property type="entry name" value="Alanine racemase"/>
    <property type="match status" value="1"/>
</dbReference>
<dbReference type="Gene3D" id="2.40.37.20">
    <property type="entry name" value="D-serine dehydratase-like domain"/>
    <property type="match status" value="1"/>
</dbReference>
<dbReference type="PANTHER" id="PTHR28004:SF2">
    <property type="entry name" value="D-SERINE DEHYDRATASE"/>
    <property type="match status" value="1"/>
</dbReference>
<dbReference type="SUPFAM" id="SSF51419">
    <property type="entry name" value="PLP-binding barrel"/>
    <property type="match status" value="1"/>
</dbReference>
<dbReference type="AlphaFoldDB" id="F9Y3M8"/>
<evidence type="ECO:0000256" key="1">
    <source>
        <dbReference type="ARBA" id="ARBA00005323"/>
    </source>
</evidence>
<dbReference type="PANTHER" id="PTHR28004">
    <property type="entry name" value="ZGC:162816-RELATED"/>
    <property type="match status" value="1"/>
</dbReference>